<protein>
    <submittedName>
        <fullName evidence="1">Conserved uncharacterized protein</fullName>
    </submittedName>
</protein>
<dbReference type="InterPro" id="IPR005049">
    <property type="entry name" value="STL-like"/>
</dbReference>
<dbReference type="Proteomes" id="UP000735302">
    <property type="component" value="Unassembled WGS sequence"/>
</dbReference>
<gene>
    <name evidence="1" type="ORF">PoB_003218600</name>
</gene>
<dbReference type="PANTHER" id="PTHR31362">
    <property type="entry name" value="GLYCOSYLTRANSFERASE STELLO1-RELATED"/>
    <property type="match status" value="1"/>
</dbReference>
<accession>A0AAV4A324</accession>
<dbReference type="PANTHER" id="PTHR31362:SF0">
    <property type="entry name" value="EXOSTOSIN DOMAIN-CONTAINING PROTEIN-RELATED"/>
    <property type="match status" value="1"/>
</dbReference>
<reference evidence="1 2" key="1">
    <citation type="journal article" date="2021" name="Elife">
        <title>Chloroplast acquisition without the gene transfer in kleptoplastic sea slugs, Plakobranchus ocellatus.</title>
        <authorList>
            <person name="Maeda T."/>
            <person name="Takahashi S."/>
            <person name="Yoshida T."/>
            <person name="Shimamura S."/>
            <person name="Takaki Y."/>
            <person name="Nagai Y."/>
            <person name="Toyoda A."/>
            <person name="Suzuki Y."/>
            <person name="Arimoto A."/>
            <person name="Ishii H."/>
            <person name="Satoh N."/>
            <person name="Nishiyama T."/>
            <person name="Hasebe M."/>
            <person name="Maruyama T."/>
            <person name="Minagawa J."/>
            <person name="Obokata J."/>
            <person name="Shigenobu S."/>
        </authorList>
    </citation>
    <scope>NUCLEOTIDE SEQUENCE [LARGE SCALE GENOMIC DNA]</scope>
</reference>
<name>A0AAV4A324_9GAST</name>
<dbReference type="EMBL" id="BLXT01003750">
    <property type="protein sequence ID" value="GFO05681.1"/>
    <property type="molecule type" value="Genomic_DNA"/>
</dbReference>
<comment type="caution">
    <text evidence="1">The sequence shown here is derived from an EMBL/GenBank/DDBJ whole genome shotgun (WGS) entry which is preliminary data.</text>
</comment>
<organism evidence="1 2">
    <name type="scientific">Plakobranchus ocellatus</name>
    <dbReference type="NCBI Taxonomy" id="259542"/>
    <lineage>
        <taxon>Eukaryota</taxon>
        <taxon>Metazoa</taxon>
        <taxon>Spiralia</taxon>
        <taxon>Lophotrochozoa</taxon>
        <taxon>Mollusca</taxon>
        <taxon>Gastropoda</taxon>
        <taxon>Heterobranchia</taxon>
        <taxon>Euthyneura</taxon>
        <taxon>Panpulmonata</taxon>
        <taxon>Sacoglossa</taxon>
        <taxon>Placobranchoidea</taxon>
        <taxon>Plakobranchidae</taxon>
        <taxon>Plakobranchus</taxon>
    </lineage>
</organism>
<dbReference type="Pfam" id="PF03385">
    <property type="entry name" value="STELLO"/>
    <property type="match status" value="2"/>
</dbReference>
<evidence type="ECO:0000313" key="2">
    <source>
        <dbReference type="Proteomes" id="UP000735302"/>
    </source>
</evidence>
<keyword evidence="2" id="KW-1185">Reference proteome</keyword>
<sequence length="792" mass="91063">MSLSISLWKRLITKKLMTILCVVFLLLSIVTLGYLSENSTPSVLQSHVAITNKARVDRLAGVPSRLKPVAEQSEKWIVITTLSAPTSDVKFLASLSGWKVVVVADVATPTDWNYPNCVFLDMEQQKKLNYFTTEFIPEKSYARKNIGYLYAIQHGAKIIYETDDDNRPLFGLKRFDYGSTFAGLEFAGRDLFNPYHHFGQSTLWPRGFPLSAIGQASDRLYRMYQNMKTPSIQQGVVNGDPDMDAIFRLTRKRVDRRLDVHFDSVAPAAALPAGTFSPFNSQNTLFHEDAFWALLIPTATTMRVCDIWRGYWAQRLLWEIGGTLAFYPPNAYQQRNNHSYLLDAMDELALYTETETLITFLRQWVCHPRLSFYGCVEALTFDMVSAKLWSARDLEVTQAWLIDLERVGYREPIRKPVAWSSPNKKIHDVITGKQSIKECEGRPNYPASFTVYNSSFVIFYPKEQILPPLQSKDFSPMPKVLQHLMMTDQICSDSHLPLNLNDLSLTGQGVDFFNDILVVVTFHYSDFYQNILYLEAAYRTIFPNLIYCGPNRVQFQAAMDSLSYKRRVSFIEADVSCGYLAYSCVLEAMRTGYNVTGYLHISDDVLINPWAFTGMNKSRVWATKSRHYTLDTFGFEKNWEWWRRPVGETAFRHAVQDIFTSDRPAEVRPWQKMLSSLEDAADRPGMIMRGLSDAYFIPRRLQEEVSWYFSKFQQNSVFLEIAVPVVLYGLEPASDIESISGLSIEGDQRSKMWSFYDPDSHYLHPIKLAEKKWIHHFCSTFLATMLKKLYSS</sequence>
<evidence type="ECO:0000313" key="1">
    <source>
        <dbReference type="EMBL" id="GFO05681.1"/>
    </source>
</evidence>
<proteinExistence type="predicted"/>
<dbReference type="AlphaFoldDB" id="A0AAV4A324"/>